<organism evidence="1 2">
    <name type="scientific">Prochlorococcus phage P-SSM7</name>
    <dbReference type="NCBI Taxonomy" id="445688"/>
    <lineage>
        <taxon>Viruses</taxon>
        <taxon>Duplodnaviria</taxon>
        <taxon>Heunggongvirae</taxon>
        <taxon>Uroviricota</taxon>
        <taxon>Caudoviricetes</taxon>
        <taxon>Pantevenvirales</taxon>
        <taxon>Kyanoviridae</taxon>
        <taxon>Palaemonvirus</taxon>
        <taxon>Palaemonvirus pssm7</taxon>
    </lineage>
</organism>
<dbReference type="RefSeq" id="YP_004324896.1">
    <property type="nucleotide sequence ID" value="NC_015290.1"/>
</dbReference>
<evidence type="ECO:0000313" key="2">
    <source>
        <dbReference type="Proteomes" id="UP000006532"/>
    </source>
</evidence>
<name>E3SNI3_9CAUD</name>
<reference evidence="1 2" key="1">
    <citation type="journal article" date="2010" name="Environ. Microbiol.">
        <title>Genomic analysis of oceanic cyanobacterial myoviruses compared with T4-like myoviruses from diverse hosts and environments.</title>
        <authorList>
            <person name="Sullivan M.B."/>
            <person name="Huang K.H."/>
            <person name="Ignacio-Espinoza J.C."/>
            <person name="Berlin A.M."/>
            <person name="Kelly L."/>
            <person name="Weigele P.R."/>
            <person name="DeFrancesco A.S."/>
            <person name="Kern S.E."/>
            <person name="Thompson L.R."/>
            <person name="Young S."/>
            <person name="Yandava C."/>
            <person name="Fu R."/>
            <person name="Krastins B."/>
            <person name="Chase M."/>
            <person name="Sarracino D."/>
            <person name="Osburne M.S."/>
            <person name="Henn M.R."/>
            <person name="Chisholm S.W."/>
        </authorList>
    </citation>
    <scope>NUCLEOTIDE SEQUENCE [LARGE SCALE GENOMIC DNA]</scope>
    <source>
        <strain evidence="1">NATL1A-15</strain>
    </source>
</reference>
<dbReference type="EMBL" id="GU071103">
    <property type="protein sequence ID" value="ADO99038.1"/>
    <property type="molecule type" value="Genomic_DNA"/>
</dbReference>
<dbReference type="GeneID" id="10329540"/>
<sequence length="39" mass="4879">MRSGYHDDTFETVHYYPIWCDDRLLYSYKQFNRSLNEQS</sequence>
<accession>E3SNI3</accession>
<protein>
    <submittedName>
        <fullName evidence="1">Uncharacterized protein</fullName>
    </submittedName>
</protein>
<evidence type="ECO:0000313" key="1">
    <source>
        <dbReference type="EMBL" id="ADO99038.1"/>
    </source>
</evidence>
<proteinExistence type="predicted"/>
<gene>
    <name evidence="1" type="ORF">PSSM7_065</name>
</gene>
<keyword evidence="2" id="KW-1185">Reference proteome</keyword>
<dbReference type="KEGG" id="vg:10329540"/>
<dbReference type="Proteomes" id="UP000006532">
    <property type="component" value="Segment"/>
</dbReference>